<dbReference type="RefSeq" id="WP_138728596.1">
    <property type="nucleotide sequence ID" value="NZ_SRMP02000034.1"/>
</dbReference>
<dbReference type="Pfam" id="PF13730">
    <property type="entry name" value="HTH_36"/>
    <property type="match status" value="1"/>
</dbReference>
<comment type="caution">
    <text evidence="1">The sequence shown here is derived from an EMBL/GenBank/DDBJ whole genome shotgun (WGS) entry which is preliminary data.</text>
</comment>
<dbReference type="EMBL" id="SRMP02000034">
    <property type="protein sequence ID" value="MFN0292836.1"/>
    <property type="molecule type" value="Genomic_DNA"/>
</dbReference>
<protein>
    <submittedName>
        <fullName evidence="1">Helix-turn-helix domain-containing protein</fullName>
    </submittedName>
</protein>
<proteinExistence type="predicted"/>
<gene>
    <name evidence="1" type="ORF">E5L68_015680</name>
</gene>
<keyword evidence="2" id="KW-1185">Reference proteome</keyword>
<accession>A0ABW9JLQ2</accession>
<name>A0ABW9JLQ2_9SPHI</name>
<organism evidence="1 2">
    <name type="scientific">Pedobacter helvus</name>
    <dbReference type="NCBI Taxonomy" id="2563444"/>
    <lineage>
        <taxon>Bacteria</taxon>
        <taxon>Pseudomonadati</taxon>
        <taxon>Bacteroidota</taxon>
        <taxon>Sphingobacteriia</taxon>
        <taxon>Sphingobacteriales</taxon>
        <taxon>Sphingobacteriaceae</taxon>
        <taxon>Pedobacter</taxon>
    </lineage>
</organism>
<evidence type="ECO:0000313" key="2">
    <source>
        <dbReference type="Proteomes" id="UP001517367"/>
    </source>
</evidence>
<sequence>MANNGQNLNPNYRANWAVFSKKGLTSAYITPILEDRGLSFKARIMLTHIYSLSAKKGYCFASNDFFSKKLGVSISTVQRTIRELEQIEIVEIKLMDSKIGTSREIHIDLRLFRRRYLQENVNVERKRMTTAQFKRKAEYLKEQNSLKKTKRNF</sequence>
<dbReference type="Gene3D" id="1.10.10.10">
    <property type="entry name" value="Winged helix-like DNA-binding domain superfamily/Winged helix DNA-binding domain"/>
    <property type="match status" value="1"/>
</dbReference>
<evidence type="ECO:0000313" key="1">
    <source>
        <dbReference type="EMBL" id="MFN0292836.1"/>
    </source>
</evidence>
<reference evidence="1 2" key="1">
    <citation type="submission" date="2024-12" db="EMBL/GenBank/DDBJ databases">
        <authorList>
            <person name="Hu S."/>
        </authorList>
    </citation>
    <scope>NUCLEOTIDE SEQUENCE [LARGE SCALE GENOMIC DNA]</scope>
    <source>
        <strain evidence="1 2">P-25</strain>
    </source>
</reference>
<dbReference type="InterPro" id="IPR036388">
    <property type="entry name" value="WH-like_DNA-bd_sf"/>
</dbReference>
<dbReference type="Proteomes" id="UP001517367">
    <property type="component" value="Unassembled WGS sequence"/>
</dbReference>